<dbReference type="RefSeq" id="WP_052747767.1">
    <property type="nucleotide sequence ID" value="NZ_CP011267.1"/>
</dbReference>
<organism evidence="7 8">
    <name type="scientific">Geoglobus ahangari</name>
    <dbReference type="NCBI Taxonomy" id="113653"/>
    <lineage>
        <taxon>Archaea</taxon>
        <taxon>Methanobacteriati</taxon>
        <taxon>Methanobacteriota</taxon>
        <taxon>Archaeoglobi</taxon>
        <taxon>Archaeoglobales</taxon>
        <taxon>Archaeoglobaceae</taxon>
        <taxon>Geoglobus</taxon>
    </lineage>
</organism>
<dbReference type="STRING" id="113653.GAH_00945"/>
<evidence type="ECO:0000256" key="5">
    <source>
        <dbReference type="SAM" id="Phobius"/>
    </source>
</evidence>
<dbReference type="InParanoid" id="A0A0F7IFQ3"/>
<dbReference type="InterPro" id="IPR000182">
    <property type="entry name" value="GNAT_dom"/>
</dbReference>
<keyword evidence="8" id="KW-1185">Reference proteome</keyword>
<evidence type="ECO:0000256" key="2">
    <source>
        <dbReference type="ARBA" id="ARBA00022490"/>
    </source>
</evidence>
<keyword evidence="5" id="KW-0472">Membrane</keyword>
<comment type="similarity">
    <text evidence="1">Belongs to the acetyltransferase family. RimI subfamily.</text>
</comment>
<keyword evidence="3 7" id="KW-0808">Transferase</keyword>
<dbReference type="Gene3D" id="3.40.630.30">
    <property type="match status" value="1"/>
</dbReference>
<evidence type="ECO:0000313" key="7">
    <source>
        <dbReference type="EMBL" id="AKG91729.1"/>
    </source>
</evidence>
<dbReference type="InterPro" id="IPR006464">
    <property type="entry name" value="AcTrfase_RimI/Ard1"/>
</dbReference>
<dbReference type="PANTHER" id="PTHR43420">
    <property type="entry name" value="ACETYLTRANSFERASE"/>
    <property type="match status" value="1"/>
</dbReference>
<dbReference type="Pfam" id="PF00583">
    <property type="entry name" value="Acetyltransf_1"/>
    <property type="match status" value="1"/>
</dbReference>
<dbReference type="CDD" id="cd04301">
    <property type="entry name" value="NAT_SF"/>
    <property type="match status" value="1"/>
</dbReference>
<dbReference type="InterPro" id="IPR016181">
    <property type="entry name" value="Acyl_CoA_acyltransferase"/>
</dbReference>
<dbReference type="AlphaFoldDB" id="A0A0F7IFQ3"/>
<dbReference type="InterPro" id="IPR050680">
    <property type="entry name" value="YpeA/RimI_acetyltransf"/>
</dbReference>
<evidence type="ECO:0000259" key="6">
    <source>
        <dbReference type="PROSITE" id="PS51186"/>
    </source>
</evidence>
<dbReference type="KEGG" id="gah:GAH_00945"/>
<dbReference type="GeneID" id="24803523"/>
<dbReference type="OrthoDB" id="43754at2157"/>
<keyword evidence="5" id="KW-1133">Transmembrane helix</keyword>
<protein>
    <submittedName>
        <fullName evidence="7">Ribosomal-protein-alanine acetyltransferase</fullName>
        <ecNumber evidence="7">2.3.1.128</ecNumber>
    </submittedName>
</protein>
<keyword evidence="5" id="KW-0812">Transmembrane</keyword>
<evidence type="ECO:0000256" key="3">
    <source>
        <dbReference type="ARBA" id="ARBA00022679"/>
    </source>
</evidence>
<dbReference type="Proteomes" id="UP000034723">
    <property type="component" value="Chromosome"/>
</dbReference>
<dbReference type="PANTHER" id="PTHR43420:SF12">
    <property type="entry name" value="N-ACETYLTRANSFERASE DOMAIN-CONTAINING PROTEIN"/>
    <property type="match status" value="1"/>
</dbReference>
<evidence type="ECO:0000256" key="4">
    <source>
        <dbReference type="ARBA" id="ARBA00023315"/>
    </source>
</evidence>
<dbReference type="SUPFAM" id="SSF55729">
    <property type="entry name" value="Acyl-CoA N-acyltransferases (Nat)"/>
    <property type="match status" value="1"/>
</dbReference>
<feature type="domain" description="N-acetyltransferase" evidence="6">
    <location>
        <begin position="4"/>
        <end position="146"/>
    </location>
</feature>
<reference evidence="7 8" key="1">
    <citation type="submission" date="2015-04" db="EMBL/GenBank/DDBJ databases">
        <title>The complete genome sequence of the hyperthermophilic, obligate iron-reducing archaeon Geoglobus ahangari strain 234T.</title>
        <authorList>
            <person name="Manzella M.P."/>
            <person name="Holmes D.E."/>
            <person name="Rocheleau J.M."/>
            <person name="Chung A."/>
            <person name="Reguera G."/>
            <person name="Kashefi K."/>
        </authorList>
    </citation>
    <scope>NUCLEOTIDE SEQUENCE [LARGE SCALE GENOMIC DNA]</scope>
    <source>
        <strain evidence="7 8">234</strain>
    </source>
</reference>
<proteinExistence type="inferred from homology"/>
<dbReference type="EC" id="2.3.1.128" evidence="7"/>
<dbReference type="GO" id="GO:0008080">
    <property type="term" value="F:N-acetyltransferase activity"/>
    <property type="evidence" value="ECO:0007669"/>
    <property type="project" value="InterPro"/>
</dbReference>
<evidence type="ECO:0000256" key="1">
    <source>
        <dbReference type="ARBA" id="ARBA00005395"/>
    </source>
</evidence>
<dbReference type="NCBIfam" id="TIGR01575">
    <property type="entry name" value="rimI"/>
    <property type="match status" value="1"/>
</dbReference>
<evidence type="ECO:0000313" key="8">
    <source>
        <dbReference type="Proteomes" id="UP000034723"/>
    </source>
</evidence>
<dbReference type="PROSITE" id="PS51186">
    <property type="entry name" value="GNAT"/>
    <property type="match status" value="1"/>
</dbReference>
<dbReference type="EMBL" id="CP011267">
    <property type="protein sequence ID" value="AKG91729.1"/>
    <property type="molecule type" value="Genomic_DNA"/>
</dbReference>
<gene>
    <name evidence="7" type="ORF">GAH_00945</name>
</gene>
<feature type="transmembrane region" description="Helical" evidence="5">
    <location>
        <begin position="34"/>
        <end position="61"/>
    </location>
</feature>
<keyword evidence="4 7" id="KW-0012">Acyltransferase</keyword>
<sequence>MYSVLIRPFEPRDSSDIIRIDAESFSTQNPTYDLFVYLAYGSEIFVADIGAMVVGYVVLVYREDEAKIMSIAVKKEFRRKGIGSMLLREAIKRAKEKGTKRLLLEVRVSNVAAQELYKKFGFSVVGVLDSYYSDGESAYLMSLDLNQADDFS</sequence>
<keyword evidence="2" id="KW-0963">Cytoplasm</keyword>
<dbReference type="HOGENOM" id="CLU_013985_23_0_2"/>
<name>A0A0F7IFQ3_9EURY</name>
<accession>A0A0F7IFQ3</accession>
<dbReference type="FunCoup" id="A0A0F7IFQ3">
    <property type="interactions" value="143"/>
</dbReference>